<evidence type="ECO:0008006" key="7">
    <source>
        <dbReference type="Google" id="ProtNLM"/>
    </source>
</evidence>
<feature type="region of interest" description="Disordered" evidence="4">
    <location>
        <begin position="194"/>
        <end position="215"/>
    </location>
</feature>
<feature type="compositionally biased region" description="Basic and acidic residues" evidence="4">
    <location>
        <begin position="194"/>
        <end position="210"/>
    </location>
</feature>
<keyword evidence="6" id="KW-1185">Reference proteome</keyword>
<name>A0A9W8XXY7_9PLEO</name>
<sequence length="259" mass="28937">MSAKTYEFKTALVTGGGGGIGKALSQQLIKDGKKVIIVGRTESTLKETAKDIGATAYYVLDTGDIQSIPKFVHKLISEHPDVDCLINNAGVQRPIDANRQDPSEFLEKADREIDINIRGPMHLILQLLKHFKSKPNALIVNVSSVLGFVPFSVVNPVYCATKSWMHFWSMSLRKQLEVEKVNVVEIAPPMVATDLHRERDNPDDNKKEHAPQTMTTDEFVDEVIQKWKKGDTLITAGPGNKIISTWEDSMQPLYEKMAH</sequence>
<comment type="similarity">
    <text evidence="1 3">Belongs to the short-chain dehydrogenases/reductases (SDR) family.</text>
</comment>
<dbReference type="PANTHER" id="PTHR44196">
    <property type="entry name" value="DEHYDROGENASE/REDUCTASE SDR FAMILY MEMBER 7B"/>
    <property type="match status" value="1"/>
</dbReference>
<dbReference type="GO" id="GO:0016020">
    <property type="term" value="C:membrane"/>
    <property type="evidence" value="ECO:0007669"/>
    <property type="project" value="TreeGrafter"/>
</dbReference>
<dbReference type="InterPro" id="IPR002347">
    <property type="entry name" value="SDR_fam"/>
</dbReference>
<dbReference type="PRINTS" id="PR00081">
    <property type="entry name" value="GDHRDH"/>
</dbReference>
<dbReference type="EMBL" id="JAPEUX010000001">
    <property type="protein sequence ID" value="KAJ4360164.1"/>
    <property type="molecule type" value="Genomic_DNA"/>
</dbReference>
<dbReference type="Pfam" id="PF00106">
    <property type="entry name" value="adh_short"/>
    <property type="match status" value="1"/>
</dbReference>
<dbReference type="GO" id="GO:0016491">
    <property type="term" value="F:oxidoreductase activity"/>
    <property type="evidence" value="ECO:0007669"/>
    <property type="project" value="UniProtKB-KW"/>
</dbReference>
<evidence type="ECO:0000256" key="3">
    <source>
        <dbReference type="RuleBase" id="RU000363"/>
    </source>
</evidence>
<proteinExistence type="inferred from homology"/>
<dbReference type="GeneID" id="80904254"/>
<dbReference type="InterPro" id="IPR036291">
    <property type="entry name" value="NAD(P)-bd_dom_sf"/>
</dbReference>
<dbReference type="SUPFAM" id="SSF51735">
    <property type="entry name" value="NAD(P)-binding Rossmann-fold domains"/>
    <property type="match status" value="1"/>
</dbReference>
<comment type="caution">
    <text evidence="5">The sequence shown here is derived from an EMBL/GenBank/DDBJ whole genome shotgun (WGS) entry which is preliminary data.</text>
</comment>
<dbReference type="CDD" id="cd05370">
    <property type="entry name" value="SDR_c2"/>
    <property type="match status" value="1"/>
</dbReference>
<dbReference type="RefSeq" id="XP_056076366.1">
    <property type="nucleotide sequence ID" value="XM_056209544.1"/>
</dbReference>
<evidence type="ECO:0000256" key="4">
    <source>
        <dbReference type="SAM" id="MobiDB-lite"/>
    </source>
</evidence>
<reference evidence="5" key="1">
    <citation type="submission" date="2022-10" db="EMBL/GenBank/DDBJ databases">
        <title>Tapping the CABI collections for fungal endophytes: first genome assemblies for Collariella, Neodidymelliopsis, Ascochyta clinopodiicola, Didymella pomorum, Didymosphaeria variabile, Neocosmospora piperis and Neocucurbitaria cava.</title>
        <authorList>
            <person name="Hill R."/>
        </authorList>
    </citation>
    <scope>NUCLEOTIDE SEQUENCE</scope>
    <source>
        <strain evidence="5">IMI 356815</strain>
    </source>
</reference>
<organism evidence="5 6">
    <name type="scientific">Didymosphaeria variabile</name>
    <dbReference type="NCBI Taxonomy" id="1932322"/>
    <lineage>
        <taxon>Eukaryota</taxon>
        <taxon>Fungi</taxon>
        <taxon>Dikarya</taxon>
        <taxon>Ascomycota</taxon>
        <taxon>Pezizomycotina</taxon>
        <taxon>Dothideomycetes</taxon>
        <taxon>Pleosporomycetidae</taxon>
        <taxon>Pleosporales</taxon>
        <taxon>Massarineae</taxon>
        <taxon>Didymosphaeriaceae</taxon>
        <taxon>Didymosphaeria</taxon>
    </lineage>
</organism>
<gene>
    <name evidence="5" type="ORF">N0V89_000724</name>
</gene>
<evidence type="ECO:0000313" key="5">
    <source>
        <dbReference type="EMBL" id="KAJ4360164.1"/>
    </source>
</evidence>
<keyword evidence="2" id="KW-0560">Oxidoreductase</keyword>
<evidence type="ECO:0000256" key="1">
    <source>
        <dbReference type="ARBA" id="ARBA00006484"/>
    </source>
</evidence>
<dbReference type="AlphaFoldDB" id="A0A9W8XXY7"/>
<evidence type="ECO:0000256" key="2">
    <source>
        <dbReference type="ARBA" id="ARBA00023002"/>
    </source>
</evidence>
<protein>
    <recommendedName>
        <fullName evidence="7">NAD(P)-binding protein</fullName>
    </recommendedName>
</protein>
<dbReference type="Proteomes" id="UP001140513">
    <property type="component" value="Unassembled WGS sequence"/>
</dbReference>
<dbReference type="OrthoDB" id="37659at2759"/>
<dbReference type="PRINTS" id="PR00080">
    <property type="entry name" value="SDRFAMILY"/>
</dbReference>
<dbReference type="PANTHER" id="PTHR44196:SF1">
    <property type="entry name" value="DEHYDROGENASE_REDUCTASE SDR FAMILY MEMBER 7B"/>
    <property type="match status" value="1"/>
</dbReference>
<accession>A0A9W8XXY7</accession>
<evidence type="ECO:0000313" key="6">
    <source>
        <dbReference type="Proteomes" id="UP001140513"/>
    </source>
</evidence>
<dbReference type="Gene3D" id="3.40.50.720">
    <property type="entry name" value="NAD(P)-binding Rossmann-like Domain"/>
    <property type="match status" value="1"/>
</dbReference>